<dbReference type="Proteomes" id="UP000029221">
    <property type="component" value="Unassembled WGS sequence"/>
</dbReference>
<accession>A0A090Q603</accession>
<evidence type="ECO:0000256" key="1">
    <source>
        <dbReference type="SAM" id="SignalP"/>
    </source>
</evidence>
<reference evidence="2" key="1">
    <citation type="journal article" date="2014" name="Genome Announc.">
        <title>Draft Genome Sequences of Marine Flavobacterium Nonlabens Strains NR17, NR24, NR27, NR32, NR33, and Ara13.</title>
        <authorList>
            <person name="Nakanishi M."/>
            <person name="Meirelles P."/>
            <person name="Suzuki R."/>
            <person name="Takatani N."/>
            <person name="Mino S."/>
            <person name="Suda W."/>
            <person name="Oshima K."/>
            <person name="Hattori M."/>
            <person name="Ohkuma M."/>
            <person name="Hosokawa M."/>
            <person name="Miyashita K."/>
            <person name="Thompson F.L."/>
            <person name="Niwa A."/>
            <person name="Sawabe T."/>
            <person name="Sawabe T."/>
        </authorList>
    </citation>
    <scope>NUCLEOTIDE SEQUENCE [LARGE SCALE GENOMIC DNA]</scope>
    <source>
        <strain evidence="2">JCM 19294</strain>
    </source>
</reference>
<dbReference type="AlphaFoldDB" id="A0A090Q603"/>
<evidence type="ECO:0000313" key="2">
    <source>
        <dbReference type="EMBL" id="GAK97203.1"/>
    </source>
</evidence>
<gene>
    <name evidence="2" type="ORF">JCM19294_709</name>
</gene>
<keyword evidence="1" id="KW-0732">Signal</keyword>
<evidence type="ECO:0000313" key="3">
    <source>
        <dbReference type="Proteomes" id="UP000029221"/>
    </source>
</evidence>
<dbReference type="EMBL" id="BBML01000004">
    <property type="protein sequence ID" value="GAK97203.1"/>
    <property type="molecule type" value="Genomic_DNA"/>
</dbReference>
<feature type="chain" id="PRO_5001861859" evidence="1">
    <location>
        <begin position="22"/>
        <end position="212"/>
    </location>
</feature>
<keyword evidence="3" id="KW-1185">Reference proteome</keyword>
<comment type="caution">
    <text evidence="2">The sequence shown here is derived from an EMBL/GenBank/DDBJ whole genome shotgun (WGS) entry which is preliminary data.</text>
</comment>
<feature type="signal peptide" evidence="1">
    <location>
        <begin position="1"/>
        <end position="21"/>
    </location>
</feature>
<dbReference type="STRING" id="319236.BST91_04805"/>
<sequence length="212" mass="23324">MKLYLSSLIFTVWFAFSQAQIDPNSIMGIPTLTTTEINSISNPNEGSIVYNTTDESLYLRNATSWKKLSVDESKTVILNRNGGSLPTAINTFYDLPLTNSHVTTINNDYYTISGTSEITILQQGNYLISGELSTTNMPAGDNKYILAVFINGSRRGYLSRGFASIPSRDFWGTTGTIMFSLNANDVINIRYVLNVNGATLNANFSNIGITKI</sequence>
<protein>
    <submittedName>
        <fullName evidence="2">Uncharacterized protein</fullName>
    </submittedName>
</protein>
<dbReference type="RefSeq" id="WP_042278737.1">
    <property type="nucleotide sequence ID" value="NZ_BBML01000004.1"/>
</dbReference>
<proteinExistence type="predicted"/>
<dbReference type="eggNOG" id="ENOG5030ISE">
    <property type="taxonomic scope" value="Bacteria"/>
</dbReference>
<organism evidence="2 3">
    <name type="scientific">Nonlabens tegetincola</name>
    <dbReference type="NCBI Taxonomy" id="323273"/>
    <lineage>
        <taxon>Bacteria</taxon>
        <taxon>Pseudomonadati</taxon>
        <taxon>Bacteroidota</taxon>
        <taxon>Flavobacteriia</taxon>
        <taxon>Flavobacteriales</taxon>
        <taxon>Flavobacteriaceae</taxon>
        <taxon>Nonlabens</taxon>
    </lineage>
</organism>
<name>A0A090Q603_9FLAO</name>